<dbReference type="SMART" id="SM00642">
    <property type="entry name" value="Aamy"/>
    <property type="match status" value="1"/>
</dbReference>
<dbReference type="Pfam" id="PF16657">
    <property type="entry name" value="Malt_amylase_C"/>
    <property type="match status" value="1"/>
</dbReference>
<comment type="caution">
    <text evidence="6">The sequence shown here is derived from an EMBL/GenBank/DDBJ whole genome shotgun (WGS) entry which is preliminary data.</text>
</comment>
<keyword evidence="4" id="KW-0119">Carbohydrate metabolism</keyword>
<keyword evidence="7" id="KW-1185">Reference proteome</keyword>
<dbReference type="Gene3D" id="3.20.20.80">
    <property type="entry name" value="Glycosidases"/>
    <property type="match status" value="2"/>
</dbReference>
<dbReference type="InterPro" id="IPR006047">
    <property type="entry name" value="GH13_cat_dom"/>
</dbReference>
<evidence type="ECO:0000313" key="6">
    <source>
        <dbReference type="EMBL" id="MBY0098819.1"/>
    </source>
</evidence>
<dbReference type="EC" id="3.2.1.1" evidence="4"/>
<reference evidence="6 7" key="1">
    <citation type="submission" date="2020-07" db="EMBL/GenBank/DDBJ databases">
        <title>Fungal Genomes of the International Space Station.</title>
        <authorList>
            <person name="Seuylemezian A."/>
            <person name="Singh N.K."/>
            <person name="Wood J."/>
            <person name="Venkateswaran K."/>
        </authorList>
    </citation>
    <scope>NUCLEOTIDE SEQUENCE [LARGE SCALE GENOMIC DNA]</scope>
    <source>
        <strain evidence="6 7">PL-B2</strain>
    </source>
</reference>
<evidence type="ECO:0000313" key="7">
    <source>
        <dbReference type="Proteomes" id="UP000769780"/>
    </source>
</evidence>
<dbReference type="InterPro" id="IPR032091">
    <property type="entry name" value="Malt_amylase-like_C"/>
</dbReference>
<gene>
    <name evidence="6" type="ORF">H0185_18805</name>
</gene>
<dbReference type="PANTHER" id="PTHR10357">
    <property type="entry name" value="ALPHA-AMYLASE FAMILY MEMBER"/>
    <property type="match status" value="1"/>
</dbReference>
<dbReference type="InterPro" id="IPR006046">
    <property type="entry name" value="Alpha_amylase"/>
</dbReference>
<dbReference type="EMBL" id="JACWFH010000029">
    <property type="protein sequence ID" value="MBY0098819.1"/>
    <property type="molecule type" value="Genomic_DNA"/>
</dbReference>
<dbReference type="InterPro" id="IPR017853">
    <property type="entry name" value="GH"/>
</dbReference>
<dbReference type="Gene3D" id="3.90.400.10">
    <property type="entry name" value="Oligo-1,6-glucosidase, Domain 2"/>
    <property type="match status" value="1"/>
</dbReference>
<organism evidence="6 7">
    <name type="scientific">Mesobacillus maritimus</name>
    <dbReference type="NCBI Taxonomy" id="1643336"/>
    <lineage>
        <taxon>Bacteria</taxon>
        <taxon>Bacillati</taxon>
        <taxon>Bacillota</taxon>
        <taxon>Bacilli</taxon>
        <taxon>Bacillales</taxon>
        <taxon>Bacillaceae</taxon>
        <taxon>Mesobacillus</taxon>
    </lineage>
</organism>
<accession>A0ABS7K994</accession>
<dbReference type="SUPFAM" id="SSF51011">
    <property type="entry name" value="Glycosyl hydrolase domain"/>
    <property type="match status" value="1"/>
</dbReference>
<comment type="catalytic activity">
    <reaction evidence="4">
        <text>Endohydrolysis of (1-&gt;4)-alpha-D-glucosidic linkages in polysaccharides containing three or more (1-&gt;4)-alpha-linked D-glucose units.</text>
        <dbReference type="EC" id="3.2.1.1"/>
    </reaction>
</comment>
<evidence type="ECO:0000256" key="1">
    <source>
        <dbReference type="ARBA" id="ARBA00008061"/>
    </source>
</evidence>
<dbReference type="RefSeq" id="WP_221875039.1">
    <property type="nucleotide sequence ID" value="NZ_JACWFH010000029.1"/>
</dbReference>
<keyword evidence="4" id="KW-0378">Hydrolase</keyword>
<sequence>MKKIWWKEAIAYQVYPRSFMDSNGDGIGDIQGVISKLDYLKNLGIDVIWMSPVYSSPNDDNGYDISDYKGIMDEFGTMEDFDQLLAEVHVRGMKLIMDLVINHTSDEHPWFIEARSSKENPYRDYYIWHPGKNGKEPNNWESIFGGSAWEYDEHTKEYFMHVFSRKQPDLNWENPKVREELFEMVNWWLDKGIDGFRVDAISHIKKVPGFPDLPNPDKKKYVPSMKGHMNREGIQVYLEELKRETFAKYDIMTVGEANGVTVEQADEWVGEENGKFNMIFQFEHLDLWGKSTEGGLDIHALKKTLTKWQKGLEGMGWNALFLENHDQPRSVSTWGNDGELRNKSAKSLATMYFLMQGTPFIYQGQEIGMTNVQFDSIEDYNDVSIKNTYRIEREEGKSHEEIMEIIWKNGRDNSRTPMQWNDGVQAGFTTGTPWLKVNPNHKEINVENALKDPDSIYHFYKKLIELRKENETLVYGNYDIVLEDHDQIYAYTRTLKDETFLIVTNLFPEEAVCTMPAHLQANKAELCINNYPVKADEDIKNITLRPYEARVYRI</sequence>
<dbReference type="NCBIfam" id="NF008183">
    <property type="entry name" value="PRK10933.1"/>
    <property type="match status" value="1"/>
</dbReference>
<protein>
    <recommendedName>
        <fullName evidence="4">Alpha-amylase</fullName>
        <ecNumber evidence="4">3.2.1.1</ecNumber>
    </recommendedName>
</protein>
<dbReference type="CDD" id="cd11333">
    <property type="entry name" value="AmyAc_SI_OligoGlu_DGase"/>
    <property type="match status" value="1"/>
</dbReference>
<evidence type="ECO:0000256" key="2">
    <source>
        <dbReference type="ARBA" id="ARBA00023295"/>
    </source>
</evidence>
<dbReference type="InterPro" id="IPR013780">
    <property type="entry name" value="Glyco_hydro_b"/>
</dbReference>
<dbReference type="PANTHER" id="PTHR10357:SF178">
    <property type="entry name" value="OLIGO-1,6-GLUCOSIDASE 3-RELATED"/>
    <property type="match status" value="1"/>
</dbReference>
<feature type="domain" description="Glycosyl hydrolase family 13 catalytic" evidence="5">
    <location>
        <begin position="13"/>
        <end position="415"/>
    </location>
</feature>
<dbReference type="Gene3D" id="2.60.40.1180">
    <property type="entry name" value="Golgi alpha-mannosidase II"/>
    <property type="match status" value="1"/>
</dbReference>
<evidence type="ECO:0000259" key="5">
    <source>
        <dbReference type="SMART" id="SM00642"/>
    </source>
</evidence>
<proteinExistence type="inferred from homology"/>
<evidence type="ECO:0000256" key="3">
    <source>
        <dbReference type="RuleBase" id="RU003615"/>
    </source>
</evidence>
<dbReference type="Proteomes" id="UP000769780">
    <property type="component" value="Unassembled WGS sequence"/>
</dbReference>
<dbReference type="SUPFAM" id="SSF51445">
    <property type="entry name" value="(Trans)glycosidases"/>
    <property type="match status" value="1"/>
</dbReference>
<dbReference type="Pfam" id="PF00128">
    <property type="entry name" value="Alpha-amylase"/>
    <property type="match status" value="1"/>
</dbReference>
<comment type="similarity">
    <text evidence="1 3">Belongs to the glycosyl hydrolase 13 family.</text>
</comment>
<dbReference type="InterPro" id="IPR045857">
    <property type="entry name" value="O16G_dom_2"/>
</dbReference>
<evidence type="ECO:0000256" key="4">
    <source>
        <dbReference type="RuleBase" id="RU361134"/>
    </source>
</evidence>
<name>A0ABS7K994_9BACI</name>
<dbReference type="PRINTS" id="PR00110">
    <property type="entry name" value="ALPHAAMYLASE"/>
</dbReference>
<keyword evidence="2 4" id="KW-0326">Glycosidase</keyword>